<sequence length="53" mass="6063" precursor="true">MKRFAWCLCAAALFAPVLNGCSNELTEEEEKQSIEEMKQESEKMEELLPAKID</sequence>
<dbReference type="Proteomes" id="UP000320839">
    <property type="component" value="Chromosome"/>
</dbReference>
<protein>
    <submittedName>
        <fullName evidence="3">Uncharacterized protein</fullName>
    </submittedName>
</protein>
<accession>A0A518FM80</accession>
<gene>
    <name evidence="3" type="ORF">Pan153_21170</name>
</gene>
<evidence type="ECO:0000256" key="1">
    <source>
        <dbReference type="SAM" id="MobiDB-lite"/>
    </source>
</evidence>
<dbReference type="AlphaFoldDB" id="A0A518A3J7"/>
<reference evidence="3 4" key="1">
    <citation type="submission" date="2019-02" db="EMBL/GenBank/DDBJ databases">
        <title>Deep-cultivation of Planctomycetes and their phenomic and genomic characterization uncovers novel biology.</title>
        <authorList>
            <person name="Wiegand S."/>
            <person name="Jogler M."/>
            <person name="Boedeker C."/>
            <person name="Pinto D."/>
            <person name="Vollmers J."/>
            <person name="Rivas-Marin E."/>
            <person name="Kohn T."/>
            <person name="Peeters S.H."/>
            <person name="Heuer A."/>
            <person name="Rast P."/>
            <person name="Oberbeckmann S."/>
            <person name="Bunk B."/>
            <person name="Jeske O."/>
            <person name="Meyerdierks A."/>
            <person name="Storesund J.E."/>
            <person name="Kallscheuer N."/>
            <person name="Luecker S."/>
            <person name="Lage O.M."/>
            <person name="Pohl T."/>
            <person name="Merkel B.J."/>
            <person name="Hornburger P."/>
            <person name="Mueller R.-W."/>
            <person name="Bruemmer F."/>
            <person name="Labrenz M."/>
            <person name="Spormann A.M."/>
            <person name="Op den Camp H."/>
            <person name="Overmann J."/>
            <person name="Amann R."/>
            <person name="Jetten M.S.M."/>
            <person name="Mascher T."/>
            <person name="Medema M.H."/>
            <person name="Devos D.P."/>
            <person name="Kaster A.-K."/>
            <person name="Ovreas L."/>
            <person name="Rohde M."/>
            <person name="Galperin M.Y."/>
            <person name="Jogler C."/>
        </authorList>
    </citation>
    <scope>NUCLEOTIDE SEQUENCE [LARGE SCALE GENOMIC DNA]</scope>
    <source>
        <strain evidence="3 4">Pan153</strain>
    </source>
</reference>
<keyword evidence="2" id="KW-0732">Signal</keyword>
<proteinExistence type="predicted"/>
<name>A0A518A3J7_9PLAN</name>
<dbReference type="EMBL" id="CP036317">
    <property type="protein sequence ID" value="QDV17464.1"/>
    <property type="molecule type" value="Genomic_DNA"/>
</dbReference>
<feature type="region of interest" description="Disordered" evidence="1">
    <location>
        <begin position="29"/>
        <end position="53"/>
    </location>
</feature>
<accession>A0A518A3J7</accession>
<feature type="chain" id="PRO_5043960819" evidence="2">
    <location>
        <begin position="21"/>
        <end position="53"/>
    </location>
</feature>
<feature type="compositionally biased region" description="Basic and acidic residues" evidence="1">
    <location>
        <begin position="31"/>
        <end position="53"/>
    </location>
</feature>
<evidence type="ECO:0000313" key="4">
    <source>
        <dbReference type="Proteomes" id="UP000320839"/>
    </source>
</evidence>
<organism evidence="3 4">
    <name type="scientific">Gimesia panareensis</name>
    <dbReference type="NCBI Taxonomy" id="2527978"/>
    <lineage>
        <taxon>Bacteria</taxon>
        <taxon>Pseudomonadati</taxon>
        <taxon>Planctomycetota</taxon>
        <taxon>Planctomycetia</taxon>
        <taxon>Planctomycetales</taxon>
        <taxon>Planctomycetaceae</taxon>
        <taxon>Gimesia</taxon>
    </lineage>
</organism>
<evidence type="ECO:0000256" key="2">
    <source>
        <dbReference type="SAM" id="SignalP"/>
    </source>
</evidence>
<feature type="signal peptide" evidence="2">
    <location>
        <begin position="1"/>
        <end position="20"/>
    </location>
</feature>
<dbReference type="RefSeq" id="WP_197995054.1">
    <property type="nucleotide sequence ID" value="NZ_CP036277.1"/>
</dbReference>
<evidence type="ECO:0000313" key="3">
    <source>
        <dbReference type="EMBL" id="QDV17464.1"/>
    </source>
</evidence>